<dbReference type="EMBL" id="JBFOLK010000009">
    <property type="protein sequence ID" value="KAL2487376.1"/>
    <property type="molecule type" value="Genomic_DNA"/>
</dbReference>
<reference evidence="11" key="1">
    <citation type="submission" date="2024-07" db="EMBL/GenBank/DDBJ databases">
        <title>Two chromosome-level genome assemblies of Korean endemic species Abeliophyllum distichum and Forsythia ovata (Oleaceae).</title>
        <authorList>
            <person name="Jang H."/>
        </authorList>
    </citation>
    <scope>NUCLEOTIDE SEQUENCE [LARGE SCALE GENOMIC DNA]</scope>
</reference>
<evidence type="ECO:0000256" key="6">
    <source>
        <dbReference type="ARBA" id="ARBA00023114"/>
    </source>
</evidence>
<feature type="transmembrane region" description="Helical" evidence="9">
    <location>
        <begin position="130"/>
        <end position="152"/>
    </location>
</feature>
<dbReference type="AlphaFoldDB" id="A0ABD1RHA7"/>
<evidence type="ECO:0000313" key="10">
    <source>
        <dbReference type="EMBL" id="KAL2487376.1"/>
    </source>
</evidence>
<keyword evidence="7 9" id="KW-0472">Membrane</keyword>
<keyword evidence="4 9" id="KW-0812">Transmembrane</keyword>
<comment type="caution">
    <text evidence="10">The sequence shown here is derived from an EMBL/GenBank/DDBJ whole genome shotgun (WGS) entry which is preliminary data.</text>
</comment>
<comment type="similarity">
    <text evidence="9">Belongs to the auxin efflux carrier (TC 2.A.69.1) family.</text>
</comment>
<dbReference type="GO" id="GO:0060918">
    <property type="term" value="P:auxin transport"/>
    <property type="evidence" value="ECO:0007669"/>
    <property type="project" value="UniProtKB-ARBA"/>
</dbReference>
<dbReference type="Pfam" id="PF01459">
    <property type="entry name" value="Porin_3"/>
    <property type="match status" value="1"/>
</dbReference>
<comment type="function">
    <text evidence="8">Forms a channel through the cell membrane that allows diffusion of small hydrophilic molecules. The channel adopts an open conformation at low or zero membrane potential and a closed conformation at potentials above 30-40 mV. The open state has a weak anion selectivity whereas the closed state is cation-selective.</text>
</comment>
<evidence type="ECO:0000256" key="3">
    <source>
        <dbReference type="ARBA" id="ARBA00022452"/>
    </source>
</evidence>
<evidence type="ECO:0000256" key="7">
    <source>
        <dbReference type="ARBA" id="ARBA00023136"/>
    </source>
</evidence>
<evidence type="ECO:0000256" key="2">
    <source>
        <dbReference type="ARBA" id="ARBA00022448"/>
    </source>
</evidence>
<comment type="function">
    <text evidence="9">May act as a component of the auxin efflux carrier.</text>
</comment>
<accession>A0ABD1RHA7</accession>
<feature type="transmembrane region" description="Helical" evidence="9">
    <location>
        <begin position="7"/>
        <end position="28"/>
    </location>
</feature>
<dbReference type="GO" id="GO:0015288">
    <property type="term" value="F:porin activity"/>
    <property type="evidence" value="ECO:0007669"/>
    <property type="project" value="UniProtKB-KW"/>
</dbReference>
<dbReference type="PANTHER" id="PTHR31752">
    <property type="entry name" value="AUXIN EFFLUX CARRIER COMPONENT 1B-RELATED"/>
    <property type="match status" value="1"/>
</dbReference>
<feature type="transmembrane region" description="Helical" evidence="9">
    <location>
        <begin position="270"/>
        <end position="292"/>
    </location>
</feature>
<keyword evidence="5" id="KW-0406">Ion transport</keyword>
<name>A0ABD1RHA7_9LAMI</name>
<dbReference type="NCBIfam" id="TIGR00946">
    <property type="entry name" value="2a69"/>
    <property type="match status" value="1"/>
</dbReference>
<dbReference type="GO" id="GO:0005739">
    <property type="term" value="C:mitochondrion"/>
    <property type="evidence" value="ECO:0007669"/>
    <property type="project" value="UniProtKB-ARBA"/>
</dbReference>
<gene>
    <name evidence="10" type="ORF">Adt_32132</name>
</gene>
<dbReference type="GO" id="GO:0006811">
    <property type="term" value="P:monoatomic ion transport"/>
    <property type="evidence" value="ECO:0007669"/>
    <property type="project" value="UniProtKB-KW"/>
</dbReference>
<evidence type="ECO:0000313" key="11">
    <source>
        <dbReference type="Proteomes" id="UP001604336"/>
    </source>
</evidence>
<comment type="subcellular location">
    <subcellularLocation>
        <location evidence="9">Membrane</location>
        <topology evidence="9">Multi-pass membrane protein</topology>
    </subcellularLocation>
</comment>
<dbReference type="GO" id="GO:0046930">
    <property type="term" value="C:pore complex"/>
    <property type="evidence" value="ECO:0007669"/>
    <property type="project" value="UniProtKB-KW"/>
</dbReference>
<dbReference type="Gene3D" id="2.40.160.10">
    <property type="entry name" value="Porin"/>
    <property type="match status" value="1"/>
</dbReference>
<dbReference type="GO" id="GO:0009734">
    <property type="term" value="P:auxin-activated signaling pathway"/>
    <property type="evidence" value="ECO:0007669"/>
    <property type="project" value="UniProtKB-UniRule"/>
</dbReference>
<dbReference type="InterPro" id="IPR001925">
    <property type="entry name" value="Porin_Euk"/>
</dbReference>
<dbReference type="FunFam" id="2.40.160.10:FF:000003">
    <property type="entry name" value="Outer mitochondrial membrane protein porin"/>
    <property type="match status" value="1"/>
</dbReference>
<feature type="transmembrane region" description="Helical" evidence="9">
    <location>
        <begin position="239"/>
        <end position="258"/>
    </location>
</feature>
<evidence type="ECO:0000256" key="4">
    <source>
        <dbReference type="ARBA" id="ARBA00022692"/>
    </source>
</evidence>
<dbReference type="InterPro" id="IPR023614">
    <property type="entry name" value="Porin_dom_sf"/>
</dbReference>
<dbReference type="InterPro" id="IPR051107">
    <property type="entry name" value="Auxin_Efflux_Carrier"/>
</dbReference>
<evidence type="ECO:0000256" key="9">
    <source>
        <dbReference type="RuleBase" id="RU362108"/>
    </source>
</evidence>
<dbReference type="PANTHER" id="PTHR31752:SF40">
    <property type="entry name" value="AUXIN EFFLUX CARRIER COMPONENT 8"/>
    <property type="match status" value="1"/>
</dbReference>
<feature type="transmembrane region" description="Helical" evidence="9">
    <location>
        <begin position="209"/>
        <end position="227"/>
    </location>
</feature>
<keyword evidence="9" id="KW-1133">Transmembrane helix</keyword>
<keyword evidence="3" id="KW-1134">Transmembrane beta strand</keyword>
<protein>
    <recommendedName>
        <fullName evidence="9">Auxin efflux carrier component</fullName>
    </recommendedName>
</protein>
<organism evidence="10 11">
    <name type="scientific">Abeliophyllum distichum</name>
    <dbReference type="NCBI Taxonomy" id="126358"/>
    <lineage>
        <taxon>Eukaryota</taxon>
        <taxon>Viridiplantae</taxon>
        <taxon>Streptophyta</taxon>
        <taxon>Embryophyta</taxon>
        <taxon>Tracheophyta</taxon>
        <taxon>Spermatophyta</taxon>
        <taxon>Magnoliopsida</taxon>
        <taxon>eudicotyledons</taxon>
        <taxon>Gunneridae</taxon>
        <taxon>Pentapetalae</taxon>
        <taxon>asterids</taxon>
        <taxon>lamiids</taxon>
        <taxon>Lamiales</taxon>
        <taxon>Oleaceae</taxon>
        <taxon>Forsythieae</taxon>
        <taxon>Abeliophyllum</taxon>
    </lineage>
</organism>
<dbReference type="PROSITE" id="PS00558">
    <property type="entry name" value="EUKARYOTIC_PORIN"/>
    <property type="match status" value="1"/>
</dbReference>
<evidence type="ECO:0000256" key="5">
    <source>
        <dbReference type="ARBA" id="ARBA00023065"/>
    </source>
</evidence>
<keyword evidence="11" id="KW-1185">Reference proteome</keyword>
<keyword evidence="9" id="KW-0927">Auxin signaling pathway</keyword>
<comment type="caution">
    <text evidence="9">Lacks conserved residue(s) required for the propagation of feature annotation.</text>
</comment>
<evidence type="ECO:0000256" key="8">
    <source>
        <dbReference type="ARBA" id="ARBA00054641"/>
    </source>
</evidence>
<comment type="similarity">
    <text evidence="1">Belongs to the eukaryotic mitochondrial porin (TC 1.B.8.1) family.</text>
</comment>
<dbReference type="InterPro" id="IPR014024">
    <property type="entry name" value="Auxin_eff_plant"/>
</dbReference>
<proteinExistence type="inferred from homology"/>
<dbReference type="CDD" id="cd07306">
    <property type="entry name" value="Porin3_VDAC"/>
    <property type="match status" value="1"/>
</dbReference>
<feature type="transmembrane region" description="Helical" evidence="9">
    <location>
        <begin position="98"/>
        <end position="118"/>
    </location>
</feature>
<keyword evidence="2 9" id="KW-0813">Transport</keyword>
<evidence type="ECO:0000256" key="1">
    <source>
        <dbReference type="ARBA" id="ARBA00009624"/>
    </source>
</evidence>
<sequence>MISFADVYHVMAATVPLYVAMVVAYISLKWWKLFTPDQCIGINKFVAKFSIPLLSFQMISTNNPYKMNLKLACADFVQKLLAFIPLVVVAKIRSRGRLSWVITGLSLSTLPNTLILGIPLLRAMYEDEAVIILTQIVVLQSLIWNNLLLILYEIEATKESYVTTSSDDTELEATQEVEPKDGRITSPRKTKIVIILLTVGRKLMINPNTHATMAGLIWACIHFRWGVQLPKLVENSISILADGGLGMAMFSLGLFMASQASLIACGANKAVLAMTMKFLAGPALMAVSSITLRLRGTLLKVAIVQAALPQGIVPFVFAKEYNIHPDILSTGDYQSDQKFTITTYSPTGVALTSTGTKKGELFLADINAQLKNKNITTDVKVDTSSNLFTTITIDEPAPGLKTILNFRVPDQRSGKLEVQYLHDYAGISSSIGLTANPIVNFSGVLGNNTLAVGSDLSFDTKEGAFTKCNFGASFTNADLIASLTLNDKGDTLSASYYHTVSPLTNTAVGAEVIHSFSTNENTITVGTQHLLDPLTTVKARVNNFGKATALLQHEWRPKSLVTVSTEVDTKSIDKSAKFGLALALKP</sequence>
<keyword evidence="6" id="KW-0626">Porin</keyword>
<dbReference type="Proteomes" id="UP001604336">
    <property type="component" value="Unassembled WGS sequence"/>
</dbReference>
<dbReference type="InterPro" id="IPR027246">
    <property type="entry name" value="Porin_Euk/Tom40"/>
</dbReference>